<name>A0A1H8PLL2_9ACTN</name>
<proteinExistence type="predicted"/>
<dbReference type="Proteomes" id="UP000198960">
    <property type="component" value="Unassembled WGS sequence"/>
</dbReference>
<dbReference type="Gene3D" id="3.10.450.50">
    <property type="match status" value="1"/>
</dbReference>
<dbReference type="OrthoDB" id="9803476at2"/>
<dbReference type="InterPro" id="IPR032710">
    <property type="entry name" value="NTF2-like_dom_sf"/>
</dbReference>
<dbReference type="NCBIfam" id="TIGR02246">
    <property type="entry name" value="SgcJ/EcaC family oxidoreductase"/>
    <property type="match status" value="1"/>
</dbReference>
<dbReference type="STRING" id="673521.SAMN05660991_00255"/>
<evidence type="ECO:0000313" key="2">
    <source>
        <dbReference type="EMBL" id="SEO42830.1"/>
    </source>
</evidence>
<dbReference type="RefSeq" id="WP_091939317.1">
    <property type="nucleotide sequence ID" value="NZ_FOEE01000001.1"/>
</dbReference>
<dbReference type="SUPFAM" id="SSF54427">
    <property type="entry name" value="NTF2-like"/>
    <property type="match status" value="1"/>
</dbReference>
<dbReference type="InterPro" id="IPR027843">
    <property type="entry name" value="DUF4440"/>
</dbReference>
<evidence type="ECO:0000259" key="1">
    <source>
        <dbReference type="Pfam" id="PF14534"/>
    </source>
</evidence>
<feature type="domain" description="DUF4440" evidence="1">
    <location>
        <begin position="11"/>
        <end position="123"/>
    </location>
</feature>
<sequence length="154" mass="16442">MTSAHPQDAQIRALYSAFLEAWNRRSGAAVASTFADDGDIVGYDGTHTSGRLSIASELRRVFGSHPTATYVGLVRSVRQIAPGVAVLLAHAGVIPPGEEDLDPVLHCQQTLVAVEEGPDRWKISLFQITPVAFAGKPAAREALTTELRGLLAVR</sequence>
<reference evidence="3" key="1">
    <citation type="submission" date="2016-10" db="EMBL/GenBank/DDBJ databases">
        <authorList>
            <person name="Varghese N."/>
            <person name="Submissions S."/>
        </authorList>
    </citation>
    <scope>NUCLEOTIDE SEQUENCE [LARGE SCALE GENOMIC DNA]</scope>
    <source>
        <strain evidence="3">DSM 45413</strain>
    </source>
</reference>
<accession>A0A1H8PLL2</accession>
<evidence type="ECO:0000313" key="3">
    <source>
        <dbReference type="Proteomes" id="UP000198960"/>
    </source>
</evidence>
<dbReference type="AlphaFoldDB" id="A0A1H8PLL2"/>
<gene>
    <name evidence="2" type="ORF">SAMN05660991_00255</name>
</gene>
<dbReference type="Pfam" id="PF14534">
    <property type="entry name" value="DUF4440"/>
    <property type="match status" value="1"/>
</dbReference>
<dbReference type="InterPro" id="IPR011944">
    <property type="entry name" value="Steroid_delta5-4_isomerase"/>
</dbReference>
<organism evidence="2 3">
    <name type="scientific">Trujillonella endophytica</name>
    <dbReference type="NCBI Taxonomy" id="673521"/>
    <lineage>
        <taxon>Bacteria</taxon>
        <taxon>Bacillati</taxon>
        <taxon>Actinomycetota</taxon>
        <taxon>Actinomycetes</taxon>
        <taxon>Geodermatophilales</taxon>
        <taxon>Geodermatophilaceae</taxon>
        <taxon>Trujillonella</taxon>
    </lineage>
</organism>
<protein>
    <recommendedName>
        <fullName evidence="1">DUF4440 domain-containing protein</fullName>
    </recommendedName>
</protein>
<dbReference type="EMBL" id="FOEE01000001">
    <property type="protein sequence ID" value="SEO42830.1"/>
    <property type="molecule type" value="Genomic_DNA"/>
</dbReference>
<keyword evidence="3" id="KW-1185">Reference proteome</keyword>